<name>A0A1W0WHQ8_HYPEX</name>
<comment type="caution">
    <text evidence="1">The sequence shown here is derived from an EMBL/GenBank/DDBJ whole genome shotgun (WGS) entry which is preliminary data.</text>
</comment>
<dbReference type="AlphaFoldDB" id="A0A1W0WHQ8"/>
<organism evidence="1 2">
    <name type="scientific">Hypsibius exemplaris</name>
    <name type="common">Freshwater tardigrade</name>
    <dbReference type="NCBI Taxonomy" id="2072580"/>
    <lineage>
        <taxon>Eukaryota</taxon>
        <taxon>Metazoa</taxon>
        <taxon>Ecdysozoa</taxon>
        <taxon>Tardigrada</taxon>
        <taxon>Eutardigrada</taxon>
        <taxon>Parachela</taxon>
        <taxon>Hypsibioidea</taxon>
        <taxon>Hypsibiidae</taxon>
        <taxon>Hypsibius</taxon>
    </lineage>
</organism>
<evidence type="ECO:0000313" key="2">
    <source>
        <dbReference type="Proteomes" id="UP000192578"/>
    </source>
</evidence>
<evidence type="ECO:0000313" key="1">
    <source>
        <dbReference type="EMBL" id="OQV14735.1"/>
    </source>
</evidence>
<accession>A0A1W0WHQ8</accession>
<keyword evidence="2" id="KW-1185">Reference proteome</keyword>
<sequence>MLGLCLTATNATVCDGGLETGCGCWKGWCYAYMTIPAKNDAPWCYTQRLGVSEPHADWASCTFKDHTQCSQLMTCGDSKRYRGNDILIPNDENVCDGSAARGCGCYKGWCYKNIELPAKENDLWCYTQKLGTAENKGNWAGCTFNDHSQCNRQMTCGESRRFRGEDTAGKRLADSLGK</sequence>
<dbReference type="Proteomes" id="UP000192578">
    <property type="component" value="Unassembled WGS sequence"/>
</dbReference>
<dbReference type="EMBL" id="MTYJ01000100">
    <property type="protein sequence ID" value="OQV14735.1"/>
    <property type="molecule type" value="Genomic_DNA"/>
</dbReference>
<proteinExistence type="predicted"/>
<gene>
    <name evidence="1" type="ORF">BV898_11107</name>
</gene>
<protein>
    <submittedName>
        <fullName evidence="1">Uncharacterized protein</fullName>
    </submittedName>
</protein>
<dbReference type="OrthoDB" id="10590222at2759"/>
<reference evidence="2" key="1">
    <citation type="submission" date="2017-01" db="EMBL/GenBank/DDBJ databases">
        <title>Comparative genomics of anhydrobiosis in the tardigrade Hypsibius dujardini.</title>
        <authorList>
            <person name="Yoshida Y."/>
            <person name="Koutsovoulos G."/>
            <person name="Laetsch D."/>
            <person name="Stevens L."/>
            <person name="Kumar S."/>
            <person name="Horikawa D."/>
            <person name="Ishino K."/>
            <person name="Komine S."/>
            <person name="Tomita M."/>
            <person name="Blaxter M."/>
            <person name="Arakawa K."/>
        </authorList>
    </citation>
    <scope>NUCLEOTIDE SEQUENCE [LARGE SCALE GENOMIC DNA]</scope>
    <source>
        <strain evidence="2">Z151</strain>
    </source>
</reference>